<dbReference type="Proteomes" id="UP000289738">
    <property type="component" value="Chromosome B09"/>
</dbReference>
<dbReference type="FunFam" id="2.170.150.80:FF:000002">
    <property type="entry name" value="Nac domain-containing protein 86"/>
    <property type="match status" value="1"/>
</dbReference>
<keyword evidence="4" id="KW-0804">Transcription</keyword>
<gene>
    <name evidence="8" type="ORF">Ahy_B09g099166</name>
</gene>
<evidence type="ECO:0000313" key="8">
    <source>
        <dbReference type="EMBL" id="RYQ92925.1"/>
    </source>
</evidence>
<dbReference type="EMBL" id="SDMP01000019">
    <property type="protein sequence ID" value="RYQ92925.1"/>
    <property type="molecule type" value="Genomic_DNA"/>
</dbReference>
<evidence type="ECO:0000256" key="3">
    <source>
        <dbReference type="ARBA" id="ARBA00023125"/>
    </source>
</evidence>
<keyword evidence="3" id="KW-0238">DNA-binding</keyword>
<dbReference type="AlphaFoldDB" id="A0A444XTY3"/>
<dbReference type="GO" id="GO:0005634">
    <property type="term" value="C:nucleus"/>
    <property type="evidence" value="ECO:0007669"/>
    <property type="project" value="UniProtKB-SubCell"/>
</dbReference>
<keyword evidence="5" id="KW-0539">Nucleus</keyword>
<reference evidence="8 9" key="1">
    <citation type="submission" date="2019-01" db="EMBL/GenBank/DDBJ databases">
        <title>Sequencing of cultivated peanut Arachis hypogaea provides insights into genome evolution and oil improvement.</title>
        <authorList>
            <person name="Chen X."/>
        </authorList>
    </citation>
    <scope>NUCLEOTIDE SEQUENCE [LARGE SCALE GENOMIC DNA]</scope>
    <source>
        <strain evidence="9">cv. Fuhuasheng</strain>
        <tissue evidence="8">Leaves</tissue>
    </source>
</reference>
<sequence>MNGDDDNGGGEKVFLHHQNEGVVVYVLRVHYTQRNLLVVFQERASMDMESCVPPGFRFHPTEEELVGYYLKRKINSLKIDLDVIVEIDLYKMEPWDIQDRCKLGYEEQNEWYFFSHKDKKYPTGTRTNRATAAGFWKATGRDKAVMSKNRIIGMRKTLVFYKGRAPNGRKTDWIMHEYRHQTSEHGPPQAKGWVVCRAFRKPSPSHQRQLGYDPWCSNHHHQPHYFRDQSSYGGRPLSITDLLTSETHHHHHLLNHPTEGTNFSHPFGSDHHHQQEQQEFVISNNHQQLIELPQLDSPTSASLSAPPTTSFAVKESSSINNNNEEYCSDERNNNNNIDWKSLDNLFADTSNYFSNPNMSQFMTINHHLGCFPGS</sequence>
<evidence type="ECO:0000256" key="2">
    <source>
        <dbReference type="ARBA" id="ARBA00023015"/>
    </source>
</evidence>
<accession>A0A444XTY3</accession>
<dbReference type="GO" id="GO:0003677">
    <property type="term" value="F:DNA binding"/>
    <property type="evidence" value="ECO:0007669"/>
    <property type="project" value="UniProtKB-KW"/>
</dbReference>
<protein>
    <recommendedName>
        <fullName evidence="7">NAC domain-containing protein</fullName>
    </recommendedName>
</protein>
<evidence type="ECO:0000259" key="7">
    <source>
        <dbReference type="PROSITE" id="PS51005"/>
    </source>
</evidence>
<proteinExistence type="predicted"/>
<evidence type="ECO:0000256" key="5">
    <source>
        <dbReference type="ARBA" id="ARBA00023242"/>
    </source>
</evidence>
<feature type="domain" description="NAC" evidence="7">
    <location>
        <begin position="52"/>
        <end position="201"/>
    </location>
</feature>
<evidence type="ECO:0000313" key="9">
    <source>
        <dbReference type="Proteomes" id="UP000289738"/>
    </source>
</evidence>
<evidence type="ECO:0000256" key="6">
    <source>
        <dbReference type="SAM" id="MobiDB-lite"/>
    </source>
</evidence>
<dbReference type="PANTHER" id="PTHR31744">
    <property type="entry name" value="PROTEIN CUP-SHAPED COTYLEDON 2-RELATED"/>
    <property type="match status" value="1"/>
</dbReference>
<dbReference type="PANTHER" id="PTHR31744:SF211">
    <property type="entry name" value="OS04G0691300 PROTEIN"/>
    <property type="match status" value="1"/>
</dbReference>
<organism evidence="8 9">
    <name type="scientific">Arachis hypogaea</name>
    <name type="common">Peanut</name>
    <dbReference type="NCBI Taxonomy" id="3818"/>
    <lineage>
        <taxon>Eukaryota</taxon>
        <taxon>Viridiplantae</taxon>
        <taxon>Streptophyta</taxon>
        <taxon>Embryophyta</taxon>
        <taxon>Tracheophyta</taxon>
        <taxon>Spermatophyta</taxon>
        <taxon>Magnoliopsida</taxon>
        <taxon>eudicotyledons</taxon>
        <taxon>Gunneridae</taxon>
        <taxon>Pentapetalae</taxon>
        <taxon>rosids</taxon>
        <taxon>fabids</taxon>
        <taxon>Fabales</taxon>
        <taxon>Fabaceae</taxon>
        <taxon>Papilionoideae</taxon>
        <taxon>50 kb inversion clade</taxon>
        <taxon>dalbergioids sensu lato</taxon>
        <taxon>Dalbergieae</taxon>
        <taxon>Pterocarpus clade</taxon>
        <taxon>Arachis</taxon>
    </lineage>
</organism>
<dbReference type="SUPFAM" id="SSF101941">
    <property type="entry name" value="NAC domain"/>
    <property type="match status" value="1"/>
</dbReference>
<keyword evidence="9" id="KW-1185">Reference proteome</keyword>
<dbReference type="STRING" id="3818.A0A444XTY3"/>
<dbReference type="PROSITE" id="PS51005">
    <property type="entry name" value="NAC"/>
    <property type="match status" value="1"/>
</dbReference>
<dbReference type="GO" id="GO:0006355">
    <property type="term" value="P:regulation of DNA-templated transcription"/>
    <property type="evidence" value="ECO:0007669"/>
    <property type="project" value="InterPro"/>
</dbReference>
<keyword evidence="2" id="KW-0805">Transcription regulation</keyword>
<comment type="subcellular location">
    <subcellularLocation>
        <location evidence="1">Nucleus</location>
    </subcellularLocation>
</comment>
<evidence type="ECO:0000256" key="1">
    <source>
        <dbReference type="ARBA" id="ARBA00004123"/>
    </source>
</evidence>
<comment type="caution">
    <text evidence="8">The sequence shown here is derived from an EMBL/GenBank/DDBJ whole genome shotgun (WGS) entry which is preliminary data.</text>
</comment>
<dbReference type="InterPro" id="IPR003441">
    <property type="entry name" value="NAC-dom"/>
</dbReference>
<dbReference type="Gene3D" id="2.170.150.80">
    <property type="entry name" value="NAC domain"/>
    <property type="match status" value="1"/>
</dbReference>
<evidence type="ECO:0000256" key="4">
    <source>
        <dbReference type="ARBA" id="ARBA00023163"/>
    </source>
</evidence>
<dbReference type="InterPro" id="IPR036093">
    <property type="entry name" value="NAC_dom_sf"/>
</dbReference>
<dbReference type="Pfam" id="PF02365">
    <property type="entry name" value="NAM"/>
    <property type="match status" value="1"/>
</dbReference>
<name>A0A444XTY3_ARAHY</name>
<feature type="region of interest" description="Disordered" evidence="6">
    <location>
        <begin position="298"/>
        <end position="317"/>
    </location>
</feature>